<name>A0A918NWN0_9ACTN</name>
<gene>
    <name evidence="3" type="ORF">GCM10010358_61690</name>
</gene>
<dbReference type="Gene3D" id="3.30.420.40">
    <property type="match status" value="2"/>
</dbReference>
<dbReference type="InterPro" id="IPR002731">
    <property type="entry name" value="ATPase_BadF"/>
</dbReference>
<dbReference type="PANTHER" id="PTHR43190">
    <property type="entry name" value="N-ACETYL-D-GLUCOSAMINE KINASE"/>
    <property type="match status" value="1"/>
</dbReference>
<comment type="caution">
    <text evidence="3">The sequence shown here is derived from an EMBL/GenBank/DDBJ whole genome shotgun (WGS) entry which is preliminary data.</text>
</comment>
<reference evidence="3" key="2">
    <citation type="submission" date="2020-09" db="EMBL/GenBank/DDBJ databases">
        <authorList>
            <person name="Sun Q."/>
            <person name="Ohkuma M."/>
        </authorList>
    </citation>
    <scope>NUCLEOTIDE SEQUENCE</scope>
    <source>
        <strain evidence="3">JCM 4790</strain>
    </source>
</reference>
<protein>
    <recommendedName>
        <fullName evidence="2">ATPase BadF/BadG/BcrA/BcrD type domain-containing protein</fullName>
    </recommendedName>
</protein>
<dbReference type="InterPro" id="IPR043129">
    <property type="entry name" value="ATPase_NBD"/>
</dbReference>
<dbReference type="SUPFAM" id="SSF53067">
    <property type="entry name" value="Actin-like ATPase domain"/>
    <property type="match status" value="1"/>
</dbReference>
<dbReference type="EMBL" id="BMVU01000041">
    <property type="protein sequence ID" value="GGX99607.1"/>
    <property type="molecule type" value="Genomic_DNA"/>
</dbReference>
<evidence type="ECO:0000313" key="4">
    <source>
        <dbReference type="Proteomes" id="UP000619244"/>
    </source>
</evidence>
<sequence length="354" mass="34940">MRSAETSAEPVSAAGPSRPGGSDTVPRWAVDAGGSRTRVLLDDGTGWETGTVNPASVGAATAQETLAGLLARVAAHVDGVPSAGWIASASIPDEGAALHAAGLAGAAARAGLTGTVVVTRDTAPLLYAPPLRGRGLVVVSGTGSAVVAGDGQGPPVPVGGCEYLGSDEGSAYALGLAGLRAAVRAADGRAAPTALGARLCAQAGADASGGRTHDVRALARRLAAEPFPKRAVAALAPAVCRCWLDGDEAAARVVEEALDDLADAARAGRDTAGLTDGWRVLLVGGVFHGCRPFADAFAGRLARLGATGPPLIPADITEVVLGALSLWQHTGGTHHPAGGHVVDLPEPAPTGGTP</sequence>
<accession>A0A918NWN0</accession>
<dbReference type="Pfam" id="PF01869">
    <property type="entry name" value="BcrAD_BadFG"/>
    <property type="match status" value="1"/>
</dbReference>
<proteinExistence type="predicted"/>
<feature type="domain" description="ATPase BadF/BadG/BcrA/BcrD type" evidence="2">
    <location>
        <begin position="95"/>
        <end position="288"/>
    </location>
</feature>
<evidence type="ECO:0000259" key="2">
    <source>
        <dbReference type="Pfam" id="PF01869"/>
    </source>
</evidence>
<dbReference type="Proteomes" id="UP000619244">
    <property type="component" value="Unassembled WGS sequence"/>
</dbReference>
<dbReference type="RefSeq" id="WP_190193617.1">
    <property type="nucleotide sequence ID" value="NZ_BMVU01000041.1"/>
</dbReference>
<dbReference type="InterPro" id="IPR052519">
    <property type="entry name" value="Euk-type_GlcNAc_Kinase"/>
</dbReference>
<feature type="region of interest" description="Disordered" evidence="1">
    <location>
        <begin position="1"/>
        <end position="29"/>
    </location>
</feature>
<reference evidence="3" key="1">
    <citation type="journal article" date="2014" name="Int. J. Syst. Evol. Microbiol.">
        <title>Complete genome sequence of Corynebacterium casei LMG S-19264T (=DSM 44701T), isolated from a smear-ripened cheese.</title>
        <authorList>
            <consortium name="US DOE Joint Genome Institute (JGI-PGF)"/>
            <person name="Walter F."/>
            <person name="Albersmeier A."/>
            <person name="Kalinowski J."/>
            <person name="Ruckert C."/>
        </authorList>
    </citation>
    <scope>NUCLEOTIDE SEQUENCE</scope>
    <source>
        <strain evidence="3">JCM 4790</strain>
    </source>
</reference>
<evidence type="ECO:0000256" key="1">
    <source>
        <dbReference type="SAM" id="MobiDB-lite"/>
    </source>
</evidence>
<dbReference type="PANTHER" id="PTHR43190:SF3">
    <property type="entry name" value="N-ACETYL-D-GLUCOSAMINE KINASE"/>
    <property type="match status" value="1"/>
</dbReference>
<keyword evidence="4" id="KW-1185">Reference proteome</keyword>
<evidence type="ECO:0000313" key="3">
    <source>
        <dbReference type="EMBL" id="GGX99607.1"/>
    </source>
</evidence>
<organism evidence="3 4">
    <name type="scientific">Streptomyces minutiscleroticus</name>
    <dbReference type="NCBI Taxonomy" id="68238"/>
    <lineage>
        <taxon>Bacteria</taxon>
        <taxon>Bacillati</taxon>
        <taxon>Actinomycetota</taxon>
        <taxon>Actinomycetes</taxon>
        <taxon>Kitasatosporales</taxon>
        <taxon>Streptomycetaceae</taxon>
        <taxon>Streptomyces</taxon>
    </lineage>
</organism>
<feature type="region of interest" description="Disordered" evidence="1">
    <location>
        <begin position="334"/>
        <end position="354"/>
    </location>
</feature>
<dbReference type="AlphaFoldDB" id="A0A918NWN0"/>